<feature type="site" description="Stabilizes the basic form of H active site to accept a proton" evidence="8">
    <location>
        <position position="91"/>
    </location>
</feature>
<protein>
    <recommendedName>
        <fullName evidence="7 8">Peptidyl-tRNA hydrolase</fullName>
        <shortName evidence="8">Pth</shortName>
        <ecNumber evidence="1 8">3.1.1.29</ecNumber>
    </recommendedName>
</protein>
<dbReference type="EMBL" id="LR130778">
    <property type="protein sequence ID" value="VDN48088.1"/>
    <property type="molecule type" value="Genomic_DNA"/>
</dbReference>
<dbReference type="GO" id="GO:0004045">
    <property type="term" value="F:peptidyl-tRNA hydrolase activity"/>
    <property type="evidence" value="ECO:0007669"/>
    <property type="project" value="UniProtKB-UniRule"/>
</dbReference>
<organism evidence="11 12">
    <name type="scientific">Petrocella atlantisensis</name>
    <dbReference type="NCBI Taxonomy" id="2173034"/>
    <lineage>
        <taxon>Bacteria</taxon>
        <taxon>Bacillati</taxon>
        <taxon>Bacillota</taxon>
        <taxon>Clostridia</taxon>
        <taxon>Lachnospirales</taxon>
        <taxon>Vallitaleaceae</taxon>
        <taxon>Petrocella</taxon>
    </lineage>
</organism>
<dbReference type="KEGG" id="cbar:PATL70BA_2199"/>
<name>A0A3P7PGS7_9FIRM</name>
<dbReference type="GO" id="GO:0072344">
    <property type="term" value="P:rescue of stalled ribosome"/>
    <property type="evidence" value="ECO:0007669"/>
    <property type="project" value="UniProtKB-UniRule"/>
</dbReference>
<gene>
    <name evidence="8 11" type="primary">pth</name>
    <name evidence="11" type="ORF">PATL70BA_2199</name>
</gene>
<accession>A0A3P7PGS7</accession>
<dbReference type="SUPFAM" id="SSF53178">
    <property type="entry name" value="Peptidyl-tRNA hydrolase-like"/>
    <property type="match status" value="1"/>
</dbReference>
<dbReference type="Proteomes" id="UP000279029">
    <property type="component" value="Chromosome"/>
</dbReference>
<dbReference type="AlphaFoldDB" id="A0A3P7PGS7"/>
<dbReference type="OrthoDB" id="9800507at2"/>
<dbReference type="PROSITE" id="PS01195">
    <property type="entry name" value="PEPT_TRNA_HYDROL_1"/>
    <property type="match status" value="1"/>
</dbReference>
<comment type="similarity">
    <text evidence="5 8 10">Belongs to the PTH family.</text>
</comment>
<feature type="binding site" evidence="8">
    <location>
        <position position="112"/>
    </location>
    <ligand>
        <name>tRNA</name>
        <dbReference type="ChEBI" id="CHEBI:17843"/>
    </ligand>
</feature>
<dbReference type="GO" id="GO:0006515">
    <property type="term" value="P:protein quality control for misfolded or incompletely synthesized proteins"/>
    <property type="evidence" value="ECO:0007669"/>
    <property type="project" value="UniProtKB-UniRule"/>
</dbReference>
<dbReference type="RefSeq" id="WP_125137279.1">
    <property type="nucleotide sequence ID" value="NZ_LR130778.1"/>
</dbReference>
<keyword evidence="4 8" id="KW-0694">RNA-binding</keyword>
<keyword evidence="3 8" id="KW-0378">Hydrolase</keyword>
<dbReference type="EC" id="3.1.1.29" evidence="1 8"/>
<evidence type="ECO:0000256" key="6">
    <source>
        <dbReference type="ARBA" id="ARBA00048707"/>
    </source>
</evidence>
<evidence type="ECO:0000313" key="11">
    <source>
        <dbReference type="EMBL" id="VDN48088.1"/>
    </source>
</evidence>
<keyword evidence="2 8" id="KW-0820">tRNA-binding</keyword>
<dbReference type="PROSITE" id="PS01196">
    <property type="entry name" value="PEPT_TRNA_HYDROL_2"/>
    <property type="match status" value="1"/>
</dbReference>
<evidence type="ECO:0000256" key="4">
    <source>
        <dbReference type="ARBA" id="ARBA00022884"/>
    </source>
</evidence>
<keyword evidence="12" id="KW-1185">Reference proteome</keyword>
<dbReference type="PANTHER" id="PTHR17224">
    <property type="entry name" value="PEPTIDYL-TRNA HYDROLASE"/>
    <property type="match status" value="1"/>
</dbReference>
<comment type="function">
    <text evidence="8">Hydrolyzes ribosome-free peptidyl-tRNAs (with 1 or more amino acids incorporated), which drop off the ribosome during protein synthesis, or as a result of ribosome stalling.</text>
</comment>
<comment type="subcellular location">
    <subcellularLocation>
        <location evidence="8">Cytoplasm</location>
    </subcellularLocation>
</comment>
<evidence type="ECO:0000313" key="12">
    <source>
        <dbReference type="Proteomes" id="UP000279029"/>
    </source>
</evidence>
<dbReference type="Gene3D" id="3.40.50.1470">
    <property type="entry name" value="Peptidyl-tRNA hydrolase"/>
    <property type="match status" value="1"/>
</dbReference>
<evidence type="ECO:0000256" key="1">
    <source>
        <dbReference type="ARBA" id="ARBA00013260"/>
    </source>
</evidence>
<evidence type="ECO:0000256" key="8">
    <source>
        <dbReference type="HAMAP-Rule" id="MF_00083"/>
    </source>
</evidence>
<dbReference type="PANTHER" id="PTHR17224:SF1">
    <property type="entry name" value="PEPTIDYL-TRNA HYDROLASE"/>
    <property type="match status" value="1"/>
</dbReference>
<proteinExistence type="inferred from homology"/>
<evidence type="ECO:0000256" key="3">
    <source>
        <dbReference type="ARBA" id="ARBA00022801"/>
    </source>
</evidence>
<comment type="subunit">
    <text evidence="8">Monomer.</text>
</comment>
<feature type="binding site" evidence="8">
    <location>
        <position position="66"/>
    </location>
    <ligand>
        <name>tRNA</name>
        <dbReference type="ChEBI" id="CHEBI:17843"/>
    </ligand>
</feature>
<evidence type="ECO:0000256" key="2">
    <source>
        <dbReference type="ARBA" id="ARBA00022555"/>
    </source>
</evidence>
<evidence type="ECO:0000256" key="9">
    <source>
        <dbReference type="RuleBase" id="RU000673"/>
    </source>
</evidence>
<reference evidence="11 12" key="1">
    <citation type="submission" date="2018-09" db="EMBL/GenBank/DDBJ databases">
        <authorList>
            <person name="Postec A."/>
        </authorList>
    </citation>
    <scope>NUCLEOTIDE SEQUENCE [LARGE SCALE GENOMIC DNA]</scope>
    <source>
        <strain evidence="11">70B-A</strain>
    </source>
</reference>
<dbReference type="InterPro" id="IPR001328">
    <property type="entry name" value="Pept_tRNA_hydro"/>
</dbReference>
<dbReference type="CDD" id="cd00462">
    <property type="entry name" value="PTH"/>
    <property type="match status" value="1"/>
</dbReference>
<feature type="binding site" evidence="8">
    <location>
        <position position="14"/>
    </location>
    <ligand>
        <name>tRNA</name>
        <dbReference type="ChEBI" id="CHEBI:17843"/>
    </ligand>
</feature>
<dbReference type="InterPro" id="IPR018171">
    <property type="entry name" value="Pept_tRNA_hydro_CS"/>
</dbReference>
<evidence type="ECO:0000256" key="5">
    <source>
        <dbReference type="ARBA" id="ARBA00038063"/>
    </source>
</evidence>
<evidence type="ECO:0000256" key="7">
    <source>
        <dbReference type="ARBA" id="ARBA00050038"/>
    </source>
</evidence>
<feature type="binding site" evidence="8">
    <location>
        <position position="64"/>
    </location>
    <ligand>
        <name>tRNA</name>
        <dbReference type="ChEBI" id="CHEBI:17843"/>
    </ligand>
</feature>
<comment type="catalytic activity">
    <reaction evidence="6 8 9">
        <text>an N-acyl-L-alpha-aminoacyl-tRNA + H2O = an N-acyl-L-amino acid + a tRNA + H(+)</text>
        <dbReference type="Rhea" id="RHEA:54448"/>
        <dbReference type="Rhea" id="RHEA-COMP:10123"/>
        <dbReference type="Rhea" id="RHEA-COMP:13883"/>
        <dbReference type="ChEBI" id="CHEBI:15377"/>
        <dbReference type="ChEBI" id="CHEBI:15378"/>
        <dbReference type="ChEBI" id="CHEBI:59874"/>
        <dbReference type="ChEBI" id="CHEBI:78442"/>
        <dbReference type="ChEBI" id="CHEBI:138191"/>
        <dbReference type="EC" id="3.1.1.29"/>
    </reaction>
</comment>
<dbReference type="GO" id="GO:0000049">
    <property type="term" value="F:tRNA binding"/>
    <property type="evidence" value="ECO:0007669"/>
    <property type="project" value="UniProtKB-UniRule"/>
</dbReference>
<comment type="function">
    <text evidence="8">Catalyzes the release of premature peptidyl moieties from peptidyl-tRNA molecules trapped in stalled 50S ribosomal subunits, and thus maintains levels of free tRNAs and 50S ribosomes.</text>
</comment>
<keyword evidence="8" id="KW-0963">Cytoplasm</keyword>
<dbReference type="HAMAP" id="MF_00083">
    <property type="entry name" value="Pept_tRNA_hydro_bact"/>
    <property type="match status" value="1"/>
</dbReference>
<dbReference type="GO" id="GO:0005737">
    <property type="term" value="C:cytoplasm"/>
    <property type="evidence" value="ECO:0007669"/>
    <property type="project" value="UniProtKB-SubCell"/>
</dbReference>
<dbReference type="Pfam" id="PF01195">
    <property type="entry name" value="Pept_tRNA_hydro"/>
    <property type="match status" value="1"/>
</dbReference>
<dbReference type="InterPro" id="IPR036416">
    <property type="entry name" value="Pept_tRNA_hydro_sf"/>
</dbReference>
<dbReference type="NCBIfam" id="TIGR00447">
    <property type="entry name" value="pth"/>
    <property type="match status" value="1"/>
</dbReference>
<sequence length="191" mass="21305">MLFIIGLGNPGTKFNGTRHNIGFEVIERLAYDYHIKLDRKKHKAFVGQGVIKGEKVVLMKPQTYMNLSGEAIADVLGFYKETPDKIIIVYDDTSLDVGKLRIRERGSAGGHNGIKNIIAHMKTQEFIRIKVGVGEKPPGWDLADYVLSRFDELEIKTIQASIKMSADAVAMILDVGVEKAMNHYNSRKAGE</sequence>
<dbReference type="FunFam" id="3.40.50.1470:FF:000001">
    <property type="entry name" value="Peptidyl-tRNA hydrolase"/>
    <property type="match status" value="1"/>
</dbReference>
<evidence type="ECO:0000256" key="10">
    <source>
        <dbReference type="RuleBase" id="RU004320"/>
    </source>
</evidence>
<feature type="site" description="Discriminates between blocked and unblocked aminoacyl-tRNA" evidence="8">
    <location>
        <position position="9"/>
    </location>
</feature>
<feature type="active site" description="Proton acceptor" evidence="8">
    <location>
        <position position="19"/>
    </location>
</feature>